<feature type="domain" description="Activator of Hsp90 ATPase homologue 1/2-like C-terminal" evidence="2">
    <location>
        <begin position="25"/>
        <end position="142"/>
    </location>
</feature>
<dbReference type="InterPro" id="IPR023393">
    <property type="entry name" value="START-like_dom_sf"/>
</dbReference>
<dbReference type="STRING" id="526226.Gbro_3544"/>
<name>D0LF41_GORB4</name>
<dbReference type="InterPro" id="IPR013538">
    <property type="entry name" value="ASHA1/2-like_C"/>
</dbReference>
<dbReference type="AlphaFoldDB" id="D0LF41"/>
<dbReference type="EMBL" id="CP001802">
    <property type="protein sequence ID" value="ACY22736.1"/>
    <property type="molecule type" value="Genomic_DNA"/>
</dbReference>
<keyword evidence="4" id="KW-1185">Reference proteome</keyword>
<comment type="similarity">
    <text evidence="1">Belongs to the AHA1 family.</text>
</comment>
<protein>
    <submittedName>
        <fullName evidence="3">Activator of Hsp90 ATPase 1 family protein</fullName>
    </submittedName>
</protein>
<organism evidence="3 4">
    <name type="scientific">Gordonia bronchialis (strain ATCC 25592 / DSM 43247 / BCRC 13721 / JCM 3198 / KCTC 3076 / NBRC 16047 / NCTC 10667)</name>
    <name type="common">Rhodococcus bronchialis</name>
    <dbReference type="NCBI Taxonomy" id="526226"/>
    <lineage>
        <taxon>Bacteria</taxon>
        <taxon>Bacillati</taxon>
        <taxon>Actinomycetota</taxon>
        <taxon>Actinomycetes</taxon>
        <taxon>Mycobacteriales</taxon>
        <taxon>Gordoniaceae</taxon>
        <taxon>Gordonia</taxon>
    </lineage>
</organism>
<reference evidence="4" key="1">
    <citation type="submission" date="2009-10" db="EMBL/GenBank/DDBJ databases">
        <title>The complete chromosome of Gordonia bronchialis DSM 43247.</title>
        <authorList>
            <consortium name="US DOE Joint Genome Institute (JGI-PGF)"/>
            <person name="Lucas S."/>
            <person name="Copeland A."/>
            <person name="Lapidus A."/>
            <person name="Glavina del Rio T."/>
            <person name="Dalin E."/>
            <person name="Tice H."/>
            <person name="Bruce D."/>
            <person name="Goodwin L."/>
            <person name="Pitluck S."/>
            <person name="Kyrpides N."/>
            <person name="Mavromatis K."/>
            <person name="Ivanova N."/>
            <person name="Ovchinnikova G."/>
            <person name="Saunders E."/>
            <person name="Brettin T."/>
            <person name="Detter J.C."/>
            <person name="Han C."/>
            <person name="Larimer F."/>
            <person name="Land M."/>
            <person name="Hauser L."/>
            <person name="Markowitz V."/>
            <person name="Cheng J.-F."/>
            <person name="Hugenholtz P."/>
            <person name="Woyke T."/>
            <person name="Wu D."/>
            <person name="Jando M."/>
            <person name="Schneider S."/>
            <person name="Goeker M."/>
            <person name="Klenk H.-P."/>
            <person name="Eisen J.A."/>
        </authorList>
    </citation>
    <scope>NUCLEOTIDE SEQUENCE [LARGE SCALE GENOMIC DNA]</scope>
    <source>
        <strain evidence="4">ATCC 25592 / DSM 43247 / BCRC 13721 / JCM 3198 / KCTC 3076 / NBRC 16047 / NCTC 10667</strain>
    </source>
</reference>
<dbReference type="SUPFAM" id="SSF55961">
    <property type="entry name" value="Bet v1-like"/>
    <property type="match status" value="1"/>
</dbReference>
<dbReference type="KEGG" id="gbr:Gbro_3544"/>
<sequence length="180" mass="20093">MSTPNGTHGTISGRDAMRIVRGYAAPIDVVWAAITESDRLARWIGFFTGDPAEGHVQFTMNAEGEENMTPNRYDIRRCEPPRLLEIVTTDDYGSWHLLAELEESQGVTTLTFAQILDDEDPSVIENSGPGWEYYLDRLGATLTGADPDAVNFDDYYPAQREYYRALSARITGETTPPDSH</sequence>
<dbReference type="OrthoDB" id="8117292at2"/>
<evidence type="ECO:0000256" key="1">
    <source>
        <dbReference type="ARBA" id="ARBA00006817"/>
    </source>
</evidence>
<dbReference type="eggNOG" id="COG3832">
    <property type="taxonomic scope" value="Bacteria"/>
</dbReference>
<proteinExistence type="inferred from homology"/>
<dbReference type="Proteomes" id="UP000001219">
    <property type="component" value="Chromosome"/>
</dbReference>
<evidence type="ECO:0000313" key="4">
    <source>
        <dbReference type="Proteomes" id="UP000001219"/>
    </source>
</evidence>
<dbReference type="Gene3D" id="3.30.530.20">
    <property type="match status" value="1"/>
</dbReference>
<evidence type="ECO:0000259" key="2">
    <source>
        <dbReference type="Pfam" id="PF08327"/>
    </source>
</evidence>
<dbReference type="Pfam" id="PF08327">
    <property type="entry name" value="AHSA1"/>
    <property type="match status" value="1"/>
</dbReference>
<gene>
    <name evidence="3" type="ordered locus">Gbro_3544</name>
</gene>
<dbReference type="HOGENOM" id="CLU_108923_3_3_11"/>
<evidence type="ECO:0000313" key="3">
    <source>
        <dbReference type="EMBL" id="ACY22736.1"/>
    </source>
</evidence>
<accession>D0LF41</accession>
<dbReference type="RefSeq" id="WP_012835249.1">
    <property type="nucleotide sequence ID" value="NC_013441.1"/>
</dbReference>
<dbReference type="CDD" id="cd08899">
    <property type="entry name" value="SRPBCC_CalC_Aha1-like_6"/>
    <property type="match status" value="1"/>
</dbReference>
<reference evidence="3 4" key="2">
    <citation type="journal article" date="2010" name="Stand. Genomic Sci.">
        <title>Complete genome sequence of Gordonia bronchialis type strain (3410).</title>
        <authorList>
            <person name="Ivanova N."/>
            <person name="Sikorski J."/>
            <person name="Jando M."/>
            <person name="Lapidus A."/>
            <person name="Nolan M."/>
            <person name="Lucas S."/>
            <person name="Del Rio T.G."/>
            <person name="Tice H."/>
            <person name="Copeland A."/>
            <person name="Cheng J.F."/>
            <person name="Chen F."/>
            <person name="Bruce D."/>
            <person name="Goodwin L."/>
            <person name="Pitluck S."/>
            <person name="Mavromatis K."/>
            <person name="Ovchinnikova G."/>
            <person name="Pati A."/>
            <person name="Chen A."/>
            <person name="Palaniappan K."/>
            <person name="Land M."/>
            <person name="Hauser L."/>
            <person name="Chang Y.J."/>
            <person name="Jeffries C.D."/>
            <person name="Chain P."/>
            <person name="Saunders E."/>
            <person name="Han C."/>
            <person name="Detter J.C."/>
            <person name="Brettin T."/>
            <person name="Rohde M."/>
            <person name="Goker M."/>
            <person name="Bristow J."/>
            <person name="Eisen J.A."/>
            <person name="Markowitz V."/>
            <person name="Hugenholtz P."/>
            <person name="Klenk H.P."/>
            <person name="Kyrpides N.C."/>
        </authorList>
    </citation>
    <scope>NUCLEOTIDE SEQUENCE [LARGE SCALE GENOMIC DNA]</scope>
    <source>
        <strain evidence="4">ATCC 25592 / DSM 43247 / BCRC 13721 / JCM 3198 / KCTC 3076 / NBRC 16047 / NCTC 10667</strain>
    </source>
</reference>